<keyword evidence="1" id="KW-0472">Membrane</keyword>
<keyword evidence="3" id="KW-1185">Reference proteome</keyword>
<feature type="transmembrane region" description="Helical" evidence="1">
    <location>
        <begin position="52"/>
        <end position="77"/>
    </location>
</feature>
<gene>
    <name evidence="2" type="ORF">Q8A57_10950</name>
</gene>
<keyword evidence="1" id="KW-1133">Transmembrane helix</keyword>
<dbReference type="AlphaFoldDB" id="A0AAW8B844"/>
<dbReference type="EMBL" id="JAUUUU010000007">
    <property type="protein sequence ID" value="MDP1521487.1"/>
    <property type="molecule type" value="Genomic_DNA"/>
</dbReference>
<sequence length="178" mass="19729">MKSIELLSTGIRLLGIYVFLSAIGSGATQYQAVVQFRSISQDDMAVFTYVGLAQVVLMVIAALFMVKFPVSLAKLILPKTKNNEVALNGSVKDIEVSLFAVIGVYILSWAIPDFFHNGLWWWYSSHSQISGMWEQGGEAEYVINQIVTVMEIAIGVYLCLRAQGLSTLLRRFREAGAK</sequence>
<feature type="transmembrane region" description="Helical" evidence="1">
    <location>
        <begin position="142"/>
        <end position="160"/>
    </location>
</feature>
<evidence type="ECO:0000313" key="3">
    <source>
        <dbReference type="Proteomes" id="UP001178354"/>
    </source>
</evidence>
<comment type="caution">
    <text evidence="2">The sequence shown here is derived from an EMBL/GenBank/DDBJ whole genome shotgun (WGS) entry which is preliminary data.</text>
</comment>
<feature type="transmembrane region" description="Helical" evidence="1">
    <location>
        <begin position="98"/>
        <end position="122"/>
    </location>
</feature>
<dbReference type="RefSeq" id="WP_305171149.1">
    <property type="nucleotide sequence ID" value="NZ_JAUUUU010000007.1"/>
</dbReference>
<reference evidence="2" key="1">
    <citation type="journal article" date="2010" name="Int. J. Syst. Evol. Microbiol.">
        <title>Porticoccus litoralis gen. nov., sp. nov., a gammaproteobacterium isolated from the Yellow Sea.</title>
        <authorList>
            <person name="Oh H.M."/>
            <person name="Kim H."/>
            <person name="Kim K.M."/>
            <person name="Min G.S."/>
            <person name="Cho J.C."/>
        </authorList>
    </citation>
    <scope>NUCLEOTIDE SEQUENCE</scope>
    <source>
        <strain evidence="2">DSM 25064</strain>
    </source>
</reference>
<accession>A0AAW8B844</accession>
<feature type="transmembrane region" description="Helical" evidence="1">
    <location>
        <begin position="12"/>
        <end position="32"/>
    </location>
</feature>
<keyword evidence="1" id="KW-0812">Transmembrane</keyword>
<organism evidence="2 3">
    <name type="scientific">Porticoccus litoralis</name>
    <dbReference type="NCBI Taxonomy" id="434086"/>
    <lineage>
        <taxon>Bacteria</taxon>
        <taxon>Pseudomonadati</taxon>
        <taxon>Pseudomonadota</taxon>
        <taxon>Gammaproteobacteria</taxon>
        <taxon>Cellvibrionales</taxon>
        <taxon>Porticoccaceae</taxon>
        <taxon>Porticoccus</taxon>
    </lineage>
</organism>
<dbReference type="Proteomes" id="UP001178354">
    <property type="component" value="Unassembled WGS sequence"/>
</dbReference>
<protein>
    <submittedName>
        <fullName evidence="2">Uncharacterized protein</fullName>
    </submittedName>
</protein>
<evidence type="ECO:0000313" key="2">
    <source>
        <dbReference type="EMBL" id="MDP1521487.1"/>
    </source>
</evidence>
<reference evidence="2" key="2">
    <citation type="submission" date="2023-08" db="EMBL/GenBank/DDBJ databases">
        <authorList>
            <person name="Luo J."/>
        </authorList>
    </citation>
    <scope>NUCLEOTIDE SEQUENCE</scope>
    <source>
        <strain evidence="2">DSM 25064</strain>
    </source>
</reference>
<name>A0AAW8B844_9GAMM</name>
<evidence type="ECO:0000256" key="1">
    <source>
        <dbReference type="SAM" id="Phobius"/>
    </source>
</evidence>
<proteinExistence type="predicted"/>